<dbReference type="RefSeq" id="WP_023002100.1">
    <property type="nucleotide sequence ID" value="NZ_CP045617.1"/>
</dbReference>
<dbReference type="STRING" id="187304.B0E33_06790"/>
<dbReference type="Pfam" id="PF09685">
    <property type="entry name" value="MamF_MmsF"/>
    <property type="match status" value="1"/>
</dbReference>
<dbReference type="OrthoDB" id="5405464at2"/>
<accession>A0A0M6Y433</accession>
<dbReference type="AlphaFoldDB" id="A0A0M6Y433"/>
<evidence type="ECO:0000256" key="3">
    <source>
        <dbReference type="ARBA" id="ARBA00022989"/>
    </source>
</evidence>
<dbReference type="InterPro" id="IPR019109">
    <property type="entry name" value="MamF_MmsF"/>
</dbReference>
<keyword evidence="3 5" id="KW-1133">Transmembrane helix</keyword>
<evidence type="ECO:0000256" key="2">
    <source>
        <dbReference type="ARBA" id="ARBA00022692"/>
    </source>
</evidence>
<evidence type="ECO:0000256" key="5">
    <source>
        <dbReference type="SAM" id="Phobius"/>
    </source>
</evidence>
<evidence type="ECO:0000313" key="6">
    <source>
        <dbReference type="EMBL" id="CTQ44862.1"/>
    </source>
</evidence>
<feature type="transmembrane region" description="Helical" evidence="5">
    <location>
        <begin position="64"/>
        <end position="96"/>
    </location>
</feature>
<gene>
    <name evidence="6" type="ORF">LAL4801_03309</name>
</gene>
<organism evidence="6 7">
    <name type="scientific">Roseibium aggregatum</name>
    <dbReference type="NCBI Taxonomy" id="187304"/>
    <lineage>
        <taxon>Bacteria</taxon>
        <taxon>Pseudomonadati</taxon>
        <taxon>Pseudomonadota</taxon>
        <taxon>Alphaproteobacteria</taxon>
        <taxon>Hyphomicrobiales</taxon>
        <taxon>Stappiaceae</taxon>
        <taxon>Roseibium</taxon>
    </lineage>
</organism>
<feature type="transmembrane region" description="Helical" evidence="5">
    <location>
        <begin position="20"/>
        <end position="44"/>
    </location>
</feature>
<name>A0A0M6Y433_9HYPH</name>
<evidence type="ECO:0000313" key="7">
    <source>
        <dbReference type="Proteomes" id="UP000048926"/>
    </source>
</evidence>
<evidence type="ECO:0000256" key="4">
    <source>
        <dbReference type="ARBA" id="ARBA00023136"/>
    </source>
</evidence>
<evidence type="ECO:0000256" key="1">
    <source>
        <dbReference type="ARBA" id="ARBA00004141"/>
    </source>
</evidence>
<dbReference type="Proteomes" id="UP000048926">
    <property type="component" value="Unassembled WGS sequence"/>
</dbReference>
<keyword evidence="4 5" id="KW-0472">Membrane</keyword>
<dbReference type="KEGG" id="lagg:B0E33_06790"/>
<proteinExistence type="predicted"/>
<keyword evidence="7" id="KW-1185">Reference proteome</keyword>
<sequence length="119" mass="13343">MDQQSDVSGYMEPGGKNATLIYILYLANIIVPFTAIVGVIFAYLNRGKGSAWVDSHYTYQIRTFWIGLLFGIVSGLLTLILIGFLMLIAVLIWMIVRCIKGLQLAGRNEPVPNPETWMF</sequence>
<protein>
    <submittedName>
        <fullName evidence="6">Putative membrane protein</fullName>
    </submittedName>
</protein>
<comment type="subcellular location">
    <subcellularLocation>
        <location evidence="1">Membrane</location>
        <topology evidence="1">Multi-pass membrane protein</topology>
    </subcellularLocation>
</comment>
<dbReference type="EMBL" id="CXST01000002">
    <property type="protein sequence ID" value="CTQ44862.1"/>
    <property type="molecule type" value="Genomic_DNA"/>
</dbReference>
<reference evidence="7" key="1">
    <citation type="submission" date="2015-07" db="EMBL/GenBank/DDBJ databases">
        <authorList>
            <person name="Rodrigo-Torres Lidia"/>
            <person name="Arahal R.David."/>
        </authorList>
    </citation>
    <scope>NUCLEOTIDE SEQUENCE [LARGE SCALE GENOMIC DNA]</scope>
    <source>
        <strain evidence="7">CECT 4801</strain>
    </source>
</reference>
<keyword evidence="2 5" id="KW-0812">Transmembrane</keyword>